<protein>
    <submittedName>
        <fullName evidence="2">Uncharacterized protein</fullName>
    </submittedName>
</protein>
<feature type="region of interest" description="Disordered" evidence="1">
    <location>
        <begin position="35"/>
        <end position="73"/>
    </location>
</feature>
<name>A0A7H1KNM1_9EURY</name>
<accession>A0A7H1KNM1</accession>
<reference evidence="2" key="1">
    <citation type="submission" date="2020-07" db="EMBL/GenBank/DDBJ databases">
        <title>Unique genomic features of the anaerobic methanotrophic archaea.</title>
        <authorList>
            <person name="Chadwick G.L."/>
            <person name="Skennerton C.T."/>
            <person name="Laso-Perez R."/>
            <person name="Leu A.O."/>
            <person name="Speth D.R."/>
            <person name="Yu H."/>
            <person name="Morgan-Lang C."/>
            <person name="Hatzenpichler R."/>
            <person name="Goudeau D."/>
            <person name="Malmstrom R."/>
            <person name="Brazelton W.J."/>
            <person name="Woyke T."/>
            <person name="Hallam S.J."/>
            <person name="Tyson G.W."/>
            <person name="Wegener G."/>
            <person name="Boetius A."/>
            <person name="Orphan V."/>
        </authorList>
    </citation>
    <scope>NUCLEOTIDE SEQUENCE</scope>
</reference>
<feature type="compositionally biased region" description="Low complexity" evidence="1">
    <location>
        <begin position="49"/>
        <end position="58"/>
    </location>
</feature>
<sequence length="73" mass="7603">MEMQKMKKRTIMGVIAIMAIIAVAMFAGCVEKEASEPAQIDAQMPTPTPTTTSTPGPTLAVERPAVNIGNSGA</sequence>
<gene>
    <name evidence="2" type="ORF">NCGJLENL_00019</name>
</gene>
<evidence type="ECO:0000313" key="2">
    <source>
        <dbReference type="EMBL" id="QNT35535.1"/>
    </source>
</evidence>
<proteinExistence type="predicted"/>
<organism evidence="2">
    <name type="scientific">uncultured Methanosarcinales archaeon</name>
    <dbReference type="NCBI Taxonomy" id="183757"/>
    <lineage>
        <taxon>Archaea</taxon>
        <taxon>Methanobacteriati</taxon>
        <taxon>Methanobacteriota</taxon>
        <taxon>Stenosarchaea group</taxon>
        <taxon>Methanomicrobia</taxon>
        <taxon>Methanosarcinales</taxon>
        <taxon>environmental samples</taxon>
    </lineage>
</organism>
<dbReference type="AlphaFoldDB" id="A0A7H1KNM1"/>
<evidence type="ECO:0000256" key="1">
    <source>
        <dbReference type="SAM" id="MobiDB-lite"/>
    </source>
</evidence>
<dbReference type="EMBL" id="MT776525">
    <property type="protein sequence ID" value="QNT35535.1"/>
    <property type="molecule type" value="Genomic_DNA"/>
</dbReference>
<dbReference type="PROSITE" id="PS51257">
    <property type="entry name" value="PROKAR_LIPOPROTEIN"/>
    <property type="match status" value="1"/>
</dbReference>